<accession>A0ACC0JKL4</accession>
<sequence length="446" mass="48656">MSRETCIAKTQNEIEERRPQAQAQARRRRPCPLCGLWFSDAGNLSRHARAQHAQLRPHARRRCAFCPERVPRGRYRAHLERRHAALVFHCAECDRYLSRRVLLLHMTAHAAHYDAAARDPALPTRPPSATATATLQLAAALQTLLSRTDTAPPVEPEPEITHTTQNNIKDENAQNNDVPPAPSLPATPRTRTATTRSPKTEPAPDFTPTSSSDPVIVLSAATVPTPATASSPATVTASLPETSIAPTGVRDEFSDRSDAESDFGPLPDSVFSAIEDPPDVIPPPAPARDGRAAAGKAGRERERACPHCGKKYSAASSYFYHLKHVHRRSREHACAVCGATFGTRGTLREHARLHSTERPLACARCGKRFRSKAGLYIHSQTHGGAGAGKPWQCGECGRAFRWRAALRRHAARHGGARAHVCPQRGCARAFTEFSGLLTVSLRGYTN</sequence>
<evidence type="ECO:0000313" key="1">
    <source>
        <dbReference type="EMBL" id="KAI8424701.1"/>
    </source>
</evidence>
<protein>
    <submittedName>
        <fullName evidence="1">Uncharacterized protein</fullName>
    </submittedName>
</protein>
<organism evidence="1 2">
    <name type="scientific">Choristoneura fumiferana</name>
    <name type="common">Spruce budworm moth</name>
    <name type="synonym">Archips fumiferana</name>
    <dbReference type="NCBI Taxonomy" id="7141"/>
    <lineage>
        <taxon>Eukaryota</taxon>
        <taxon>Metazoa</taxon>
        <taxon>Ecdysozoa</taxon>
        <taxon>Arthropoda</taxon>
        <taxon>Hexapoda</taxon>
        <taxon>Insecta</taxon>
        <taxon>Pterygota</taxon>
        <taxon>Neoptera</taxon>
        <taxon>Endopterygota</taxon>
        <taxon>Lepidoptera</taxon>
        <taxon>Glossata</taxon>
        <taxon>Ditrysia</taxon>
        <taxon>Tortricoidea</taxon>
        <taxon>Tortricidae</taxon>
        <taxon>Tortricinae</taxon>
        <taxon>Choristoneura</taxon>
    </lineage>
</organism>
<gene>
    <name evidence="1" type="ORF">MSG28_006656</name>
</gene>
<comment type="caution">
    <text evidence="1">The sequence shown here is derived from an EMBL/GenBank/DDBJ whole genome shotgun (WGS) entry which is preliminary data.</text>
</comment>
<dbReference type="Proteomes" id="UP001064048">
    <property type="component" value="Chromosome 11"/>
</dbReference>
<name>A0ACC0JKL4_CHOFU</name>
<reference evidence="1 2" key="1">
    <citation type="journal article" date="2022" name="Genome Biol. Evol.">
        <title>The Spruce Budworm Genome: Reconstructing the Evolutionary History of Antifreeze Proteins.</title>
        <authorList>
            <person name="Beliveau C."/>
            <person name="Gagne P."/>
            <person name="Picq S."/>
            <person name="Vernygora O."/>
            <person name="Keeling C.I."/>
            <person name="Pinkney K."/>
            <person name="Doucet D."/>
            <person name="Wen F."/>
            <person name="Johnston J.S."/>
            <person name="Maaroufi H."/>
            <person name="Boyle B."/>
            <person name="Laroche J."/>
            <person name="Dewar K."/>
            <person name="Juretic N."/>
            <person name="Blackburn G."/>
            <person name="Nisole A."/>
            <person name="Brunet B."/>
            <person name="Brandao M."/>
            <person name="Lumley L."/>
            <person name="Duan J."/>
            <person name="Quan G."/>
            <person name="Lucarotti C.J."/>
            <person name="Roe A.D."/>
            <person name="Sperling F.A.H."/>
            <person name="Levesque R.C."/>
            <person name="Cusson M."/>
        </authorList>
    </citation>
    <scope>NUCLEOTIDE SEQUENCE [LARGE SCALE GENOMIC DNA]</scope>
    <source>
        <strain evidence="1">Glfc:IPQL:Cfum</strain>
    </source>
</reference>
<proteinExistence type="predicted"/>
<evidence type="ECO:0000313" key="2">
    <source>
        <dbReference type="Proteomes" id="UP001064048"/>
    </source>
</evidence>
<dbReference type="EMBL" id="CM046111">
    <property type="protein sequence ID" value="KAI8424701.1"/>
    <property type="molecule type" value="Genomic_DNA"/>
</dbReference>
<keyword evidence="2" id="KW-1185">Reference proteome</keyword>